<reference evidence="2" key="1">
    <citation type="submission" date="2018-06" db="EMBL/GenBank/DDBJ databases">
        <authorList>
            <person name="Martinez Ocampo F."/>
            <person name="Quiroz Castaneda R.E."/>
            <person name="Rojas Lopez X."/>
        </authorList>
    </citation>
    <scope>NUCLEOTIDE SEQUENCE [LARGE SCALE GENOMIC DNA]</scope>
    <source>
        <strain evidence="2">INIFAP02</strain>
    </source>
</reference>
<proteinExistence type="predicted"/>
<protein>
    <submittedName>
        <fullName evidence="1">Uncharacterized protein</fullName>
    </submittedName>
</protein>
<gene>
    <name evidence="1" type="ORF">DNK47_03245</name>
</gene>
<name>A0A328PM10_9MOLU</name>
<evidence type="ECO:0000313" key="1">
    <source>
        <dbReference type="EMBL" id="RAO94775.1"/>
    </source>
</evidence>
<dbReference type="EMBL" id="QKVO01000025">
    <property type="protein sequence ID" value="RAO94775.1"/>
    <property type="molecule type" value="Genomic_DNA"/>
</dbReference>
<evidence type="ECO:0000313" key="2">
    <source>
        <dbReference type="Proteomes" id="UP000249762"/>
    </source>
</evidence>
<organism evidence="1 2">
    <name type="scientific">Mycoplasma wenyonii</name>
    <dbReference type="NCBI Taxonomy" id="65123"/>
    <lineage>
        <taxon>Bacteria</taxon>
        <taxon>Bacillati</taxon>
        <taxon>Mycoplasmatota</taxon>
        <taxon>Mollicutes</taxon>
        <taxon>Mycoplasmataceae</taxon>
        <taxon>Mycoplasma</taxon>
    </lineage>
</organism>
<dbReference type="RefSeq" id="WP_112665915.1">
    <property type="nucleotide sequence ID" value="NZ_QKVO01000025.1"/>
</dbReference>
<dbReference type="Proteomes" id="UP000249762">
    <property type="component" value="Unassembled WGS sequence"/>
</dbReference>
<dbReference type="OrthoDB" id="9882601at2"/>
<accession>A0A328PM10</accession>
<comment type="caution">
    <text evidence="1">The sequence shown here is derived from an EMBL/GenBank/DDBJ whole genome shotgun (WGS) entry which is preliminary data.</text>
</comment>
<sequence length="168" mass="18907">MILSTIGKLVGGLLAGSAIITPAVLLSAPPKFDLKTDNKFKNNCQLFDKDKTGQKQLIVCSFDDSGNSPIFYFYKEGNIPVQVWKLKKLETNFKEVELELGTEEHSRQSVKMDISIPSKWTELSEVNVGNCDFADNTSRVSEKWKISCEKTDKSLPKKEIELTPLFSR</sequence>
<keyword evidence="2" id="KW-1185">Reference proteome</keyword>
<dbReference type="AlphaFoldDB" id="A0A328PM10"/>